<evidence type="ECO:0000256" key="1">
    <source>
        <dbReference type="ARBA" id="ARBA00010945"/>
    </source>
</evidence>
<feature type="domain" description="UmuC" evidence="6">
    <location>
        <begin position="2"/>
        <end position="188"/>
    </location>
</feature>
<evidence type="ECO:0000313" key="8">
    <source>
        <dbReference type="Proteomes" id="UP000664628"/>
    </source>
</evidence>
<evidence type="ECO:0000256" key="3">
    <source>
        <dbReference type="ARBA" id="ARBA00023199"/>
    </source>
</evidence>
<keyword evidence="4" id="KW-0234">DNA repair</keyword>
<dbReference type="Gene3D" id="3.30.70.270">
    <property type="match status" value="1"/>
</dbReference>
<dbReference type="Proteomes" id="UP000664628">
    <property type="component" value="Unassembled WGS sequence"/>
</dbReference>
<dbReference type="Gene3D" id="3.40.1170.60">
    <property type="match status" value="1"/>
</dbReference>
<keyword evidence="3" id="KW-0741">SOS mutagenesis</keyword>
<keyword evidence="2" id="KW-0227">DNA damage</keyword>
<reference evidence="7 8" key="1">
    <citation type="submission" date="2021-03" db="EMBL/GenBank/DDBJ databases">
        <title>Fibrella sp. HMF5405 genome sequencing and assembly.</title>
        <authorList>
            <person name="Kang H."/>
            <person name="Kim H."/>
            <person name="Bae S."/>
            <person name="Joh K."/>
        </authorList>
    </citation>
    <scope>NUCLEOTIDE SEQUENCE [LARGE SCALE GENOMIC DNA]</scope>
    <source>
        <strain evidence="7 8">HMF5405</strain>
    </source>
</reference>
<dbReference type="InterPro" id="IPR043128">
    <property type="entry name" value="Rev_trsase/Diguanyl_cyclase"/>
</dbReference>
<dbReference type="Pfam" id="PF13438">
    <property type="entry name" value="DUF4113"/>
    <property type="match status" value="1"/>
</dbReference>
<proteinExistence type="inferred from homology"/>
<dbReference type="RefSeq" id="WP_207330827.1">
    <property type="nucleotide sequence ID" value="NZ_JAFMYW010000006.1"/>
</dbReference>
<sequence length="427" mass="48137">MLALVDCNNFYASCERSFNPSLLNKPIVVLSNNDGCVVARSNEAKALGIKMGAPFFQLDELRKAHDLKVFSSNYTLYGDMSARIMSILGRYVEEVEVYSIDEAFMNLAGYESIYPDLVTFANDVRQTAAQWTRIPVSIGIAPTKTLCKVANWYAKRQPEHNGVLLLNKPEKIDEALYSFDLAELWGVGWRYAGMLKRNGIRTAAHLRDMSDDWLLSNMTVNGLRLAYELRGLPCKLLEVKSPAKKAICTAPSFGRVIPDLNLISQALTTHVGRVAEKLRKQDSAASAITVFLHTNRFRKTPGNGLPAKQYYGSRTVELPHPTASTAELASYAQAALKAVYRFGYEYQKVGVMLTGLVPADHRQANLFNEGPDDRQIKLARVVDKLNYRYGRDKIRLASAGYDPSWHHKRQWMSKRYTTQWKEILKAK</sequence>
<dbReference type="InterPro" id="IPR050116">
    <property type="entry name" value="DNA_polymerase-Y"/>
</dbReference>
<dbReference type="InterPro" id="IPR043502">
    <property type="entry name" value="DNA/RNA_pol_sf"/>
</dbReference>
<keyword evidence="8" id="KW-1185">Reference proteome</keyword>
<dbReference type="PROSITE" id="PS50173">
    <property type="entry name" value="UMUC"/>
    <property type="match status" value="1"/>
</dbReference>
<accession>A0ABS3JLK8</accession>
<dbReference type="SUPFAM" id="SSF100879">
    <property type="entry name" value="Lesion bypass DNA polymerase (Y-family), little finger domain"/>
    <property type="match status" value="1"/>
</dbReference>
<evidence type="ECO:0000256" key="2">
    <source>
        <dbReference type="ARBA" id="ARBA00022763"/>
    </source>
</evidence>
<dbReference type="InterPro" id="IPR036775">
    <property type="entry name" value="DNA_pol_Y-fam_lit_finger_sf"/>
</dbReference>
<dbReference type="PANTHER" id="PTHR11076">
    <property type="entry name" value="DNA REPAIR POLYMERASE UMUC / TRANSFERASE FAMILY MEMBER"/>
    <property type="match status" value="1"/>
</dbReference>
<evidence type="ECO:0000256" key="5">
    <source>
        <dbReference type="ARBA" id="ARBA00023236"/>
    </source>
</evidence>
<dbReference type="EMBL" id="JAFMYW010000006">
    <property type="protein sequence ID" value="MBO0950885.1"/>
    <property type="molecule type" value="Genomic_DNA"/>
</dbReference>
<evidence type="ECO:0000259" key="6">
    <source>
        <dbReference type="PROSITE" id="PS50173"/>
    </source>
</evidence>
<comment type="caution">
    <text evidence="7">The sequence shown here is derived from an EMBL/GenBank/DDBJ whole genome shotgun (WGS) entry which is preliminary data.</text>
</comment>
<dbReference type="Gene3D" id="3.30.1490.100">
    <property type="entry name" value="DNA polymerase, Y-family, little finger domain"/>
    <property type="match status" value="1"/>
</dbReference>
<keyword evidence="5" id="KW-0742">SOS response</keyword>
<dbReference type="InterPro" id="IPR025188">
    <property type="entry name" value="DUF4113"/>
</dbReference>
<dbReference type="InterPro" id="IPR017961">
    <property type="entry name" value="DNA_pol_Y-fam_little_finger"/>
</dbReference>
<dbReference type="SUPFAM" id="SSF56672">
    <property type="entry name" value="DNA/RNA polymerases"/>
    <property type="match status" value="1"/>
</dbReference>
<dbReference type="PANTHER" id="PTHR11076:SF34">
    <property type="entry name" value="PROTEIN UMUC"/>
    <property type="match status" value="1"/>
</dbReference>
<comment type="similarity">
    <text evidence="1">Belongs to the DNA polymerase type-Y family.</text>
</comment>
<gene>
    <name evidence="7" type="ORF">J2I46_20000</name>
</gene>
<dbReference type="CDD" id="cd01700">
    <property type="entry name" value="PolY_Pol_V_umuC"/>
    <property type="match status" value="1"/>
</dbReference>
<name>A0ABS3JLK8_9BACT</name>
<dbReference type="Gene3D" id="1.10.150.20">
    <property type="entry name" value="5' to 3' exonuclease, C-terminal subdomain"/>
    <property type="match status" value="1"/>
</dbReference>
<dbReference type="Pfam" id="PF11799">
    <property type="entry name" value="IMS_C"/>
    <property type="match status" value="1"/>
</dbReference>
<evidence type="ECO:0000313" key="7">
    <source>
        <dbReference type="EMBL" id="MBO0950885.1"/>
    </source>
</evidence>
<evidence type="ECO:0000256" key="4">
    <source>
        <dbReference type="ARBA" id="ARBA00023204"/>
    </source>
</evidence>
<protein>
    <submittedName>
        <fullName evidence="7">Y-family DNA polymerase</fullName>
    </submittedName>
</protein>
<dbReference type="Pfam" id="PF00817">
    <property type="entry name" value="IMS"/>
    <property type="match status" value="1"/>
</dbReference>
<organism evidence="7 8">
    <name type="scientific">Fibrella forsythiae</name>
    <dbReference type="NCBI Taxonomy" id="2817061"/>
    <lineage>
        <taxon>Bacteria</taxon>
        <taxon>Pseudomonadati</taxon>
        <taxon>Bacteroidota</taxon>
        <taxon>Cytophagia</taxon>
        <taxon>Cytophagales</taxon>
        <taxon>Spirosomataceae</taxon>
        <taxon>Fibrella</taxon>
    </lineage>
</organism>
<dbReference type="InterPro" id="IPR001126">
    <property type="entry name" value="UmuC"/>
</dbReference>